<reference evidence="9" key="2">
    <citation type="submission" date="2015-06" db="EMBL/GenBank/DDBJ databases">
        <title>Complete genome sequence of Spiroplasma eriocheiris TDA-040725-5 (DSM 21848).</title>
        <authorList>
            <person name="Lo W.-S."/>
            <person name="Kuo C.-H."/>
        </authorList>
    </citation>
    <scope>NUCLEOTIDE SEQUENCE [LARGE SCALE GENOMIC DNA]</scope>
    <source>
        <strain evidence="9">TDA-040725-5</strain>
    </source>
</reference>
<feature type="domain" description="ABC3 transporter permease C-terminal" evidence="7">
    <location>
        <begin position="59"/>
        <end position="178"/>
    </location>
</feature>
<dbReference type="RefSeq" id="WP_047791573.1">
    <property type="nucleotide sequence ID" value="NZ_CP011856.1"/>
</dbReference>
<dbReference type="InterPro" id="IPR003838">
    <property type="entry name" value="ABC3_permease_C"/>
</dbReference>
<dbReference type="STRING" id="315358.SERIO_v1c08010"/>
<keyword evidence="9" id="KW-1185">Reference proteome</keyword>
<name>A0A0H3XHU6_9MOLU</name>
<evidence type="ECO:0000256" key="5">
    <source>
        <dbReference type="ARBA" id="ARBA00023136"/>
    </source>
</evidence>
<dbReference type="EMBL" id="CP011856">
    <property type="protein sequence ID" value="AKM54363.1"/>
    <property type="molecule type" value="Genomic_DNA"/>
</dbReference>
<evidence type="ECO:0000313" key="8">
    <source>
        <dbReference type="EMBL" id="AKM54363.1"/>
    </source>
</evidence>
<dbReference type="Proteomes" id="UP000035661">
    <property type="component" value="Chromosome"/>
</dbReference>
<dbReference type="GO" id="GO:0005886">
    <property type="term" value="C:plasma membrane"/>
    <property type="evidence" value="ECO:0007669"/>
    <property type="project" value="UniProtKB-SubCell"/>
</dbReference>
<feature type="transmembrane region" description="Helical" evidence="6">
    <location>
        <begin position="193"/>
        <end position="212"/>
    </location>
</feature>
<dbReference type="AlphaFoldDB" id="A0A0H3XHU6"/>
<evidence type="ECO:0000256" key="6">
    <source>
        <dbReference type="SAM" id="Phobius"/>
    </source>
</evidence>
<feature type="transmembrane region" description="Helical" evidence="6">
    <location>
        <begin position="108"/>
        <end position="130"/>
    </location>
</feature>
<proteinExistence type="predicted"/>
<feature type="transmembrane region" description="Helical" evidence="6">
    <location>
        <begin position="269"/>
        <end position="291"/>
    </location>
</feature>
<dbReference type="KEGG" id="seri:SERIO_v1c08010"/>
<keyword evidence="4 6" id="KW-1133">Transmembrane helix</keyword>
<evidence type="ECO:0000256" key="2">
    <source>
        <dbReference type="ARBA" id="ARBA00022475"/>
    </source>
</evidence>
<evidence type="ECO:0000256" key="1">
    <source>
        <dbReference type="ARBA" id="ARBA00004651"/>
    </source>
</evidence>
<evidence type="ECO:0000256" key="4">
    <source>
        <dbReference type="ARBA" id="ARBA00022989"/>
    </source>
</evidence>
<evidence type="ECO:0000256" key="3">
    <source>
        <dbReference type="ARBA" id="ARBA00022692"/>
    </source>
</evidence>
<dbReference type="Pfam" id="PF02687">
    <property type="entry name" value="FtsX"/>
    <property type="match status" value="1"/>
</dbReference>
<keyword evidence="5 6" id="KW-0472">Membrane</keyword>
<evidence type="ECO:0000313" key="9">
    <source>
        <dbReference type="Proteomes" id="UP000035661"/>
    </source>
</evidence>
<protein>
    <recommendedName>
        <fullName evidence="7">ABC3 transporter permease C-terminal domain-containing protein</fullName>
    </recommendedName>
</protein>
<feature type="transmembrane region" description="Helical" evidence="6">
    <location>
        <begin position="324"/>
        <end position="349"/>
    </location>
</feature>
<comment type="subcellular location">
    <subcellularLocation>
        <location evidence="1">Cell membrane</location>
        <topology evidence="1">Multi-pass membrane protein</topology>
    </subcellularLocation>
</comment>
<feature type="transmembrane region" description="Helical" evidence="6">
    <location>
        <begin position="20"/>
        <end position="42"/>
    </location>
</feature>
<gene>
    <name evidence="8" type="ORF">SERIO_v1c08010</name>
</gene>
<sequence length="354" mass="40261">MFKFAIFQFKKNWSLSLATYCTLFIGALFIGTFLNLLIASFINSAQPKSTNTTLFFTIYFGLVTLISLLIIKIILKLNFNLKLEQYMNLRILGFRIGQIRYLVFLENIIFLVPILALAFGLSFPVANYFIKLLMQRSIVDASFRLYQNPGLIIGYVIIGTLFVNVLLYLATFKVKTISVTKLANKNKNNKKVLWLKIILGCLFLGFEFGIYYSNATLNGATFLFGGLFIIISFNLMGKEIIGIIFLGITKINKKACYLQNAGKEFYSSLNKLFQIILVIIIIIFFLTYSLYGLNFEASVPTLKGSNNNSHLIIFKHALEFLGTILLFVLGVFLLWLPLTICEFLSLVILMNMSY</sequence>
<keyword evidence="2" id="KW-1003">Cell membrane</keyword>
<feature type="transmembrane region" description="Helical" evidence="6">
    <location>
        <begin position="54"/>
        <end position="75"/>
    </location>
</feature>
<reference evidence="8 9" key="1">
    <citation type="journal article" date="2015" name="Genome Biol. Evol.">
        <title>Found and Lost: The Fates of Horizontally Acquired Genes in Arthropod-Symbiotic Spiroplasma.</title>
        <authorList>
            <person name="Lo W.S."/>
            <person name="Gasparich G.E."/>
            <person name="Kuo C.H."/>
        </authorList>
    </citation>
    <scope>NUCLEOTIDE SEQUENCE [LARGE SCALE GENOMIC DNA]</scope>
    <source>
        <strain evidence="9">TDA-040725-5</strain>
    </source>
</reference>
<evidence type="ECO:0000259" key="7">
    <source>
        <dbReference type="Pfam" id="PF02687"/>
    </source>
</evidence>
<organism evidence="8 9">
    <name type="scientific">Spiroplasma eriocheiris</name>
    <dbReference type="NCBI Taxonomy" id="315358"/>
    <lineage>
        <taxon>Bacteria</taxon>
        <taxon>Bacillati</taxon>
        <taxon>Mycoplasmatota</taxon>
        <taxon>Mollicutes</taxon>
        <taxon>Entomoplasmatales</taxon>
        <taxon>Spiroplasmataceae</taxon>
        <taxon>Spiroplasma</taxon>
    </lineage>
</organism>
<dbReference type="PATRIC" id="fig|743698.3.peg.807"/>
<feature type="transmembrane region" description="Helical" evidence="6">
    <location>
        <begin position="224"/>
        <end position="248"/>
    </location>
</feature>
<keyword evidence="3 6" id="KW-0812">Transmembrane</keyword>
<accession>A0A0H3XHU6</accession>
<feature type="transmembrane region" description="Helical" evidence="6">
    <location>
        <begin position="150"/>
        <end position="172"/>
    </location>
</feature>